<dbReference type="AlphaFoldDB" id="A0A375GS19"/>
<proteinExistence type="predicted"/>
<dbReference type="Proteomes" id="UP000257139">
    <property type="component" value="Plasmid CBM2594_p"/>
</dbReference>
<evidence type="ECO:0000313" key="1">
    <source>
        <dbReference type="EMBL" id="SPC25303.1"/>
    </source>
</evidence>
<reference evidence="1" key="1">
    <citation type="submission" date="2018-01" db="EMBL/GenBank/DDBJ databases">
        <authorList>
            <person name="Clerissi C."/>
        </authorList>
    </citation>
    <scope>NUCLEOTIDE SEQUENCE [LARGE SCALE GENOMIC DNA]</scope>
    <source>
        <strain evidence="1">Cupriavidus taiwanensis STM 6021</strain>
    </source>
</reference>
<comment type="caution">
    <text evidence="1">The sequence shown here is derived from an EMBL/GenBank/DDBJ whole genome shotgun (WGS) entry which is preliminary data.</text>
</comment>
<dbReference type="EMBL" id="OGUU01000036">
    <property type="protein sequence ID" value="SPC25303.1"/>
    <property type="molecule type" value="Genomic_DNA"/>
</dbReference>
<protein>
    <submittedName>
        <fullName evidence="1">Uncharacterized protein</fullName>
    </submittedName>
</protein>
<gene>
    <name evidence="1" type="ORF">CBM2594_P30002</name>
</gene>
<name>A0A375GS19_9BURK</name>
<accession>A0A375GS19</accession>
<sequence length="184" mass="20885">MQHGHAAPQPISRTHRFGRRFTDRLDVCRSAWEGPLRESSTWSRARTVSIACTHEEAERERVLRADEGSVRRKHLAQGISTLVANQSARAQMHDLKQKMDSPGVRVDASVTRGVKALWHRILRAKNTKARLFGICFKVIRCPNVLDNFNLRERPENMEKWPTRIHPRNPPVGSGPLSAITVKSA</sequence>
<organism evidence="1">
    <name type="scientific">Cupriavidus taiwanensis</name>
    <dbReference type="NCBI Taxonomy" id="164546"/>
    <lineage>
        <taxon>Bacteria</taxon>
        <taxon>Pseudomonadati</taxon>
        <taxon>Pseudomonadota</taxon>
        <taxon>Betaproteobacteria</taxon>
        <taxon>Burkholderiales</taxon>
        <taxon>Burkholderiaceae</taxon>
        <taxon>Cupriavidus</taxon>
    </lineage>
</organism>